<evidence type="ECO:0000259" key="12">
    <source>
        <dbReference type="Pfam" id="PF01568"/>
    </source>
</evidence>
<evidence type="ECO:0000256" key="5">
    <source>
        <dbReference type="ARBA" id="ARBA00022505"/>
    </source>
</evidence>
<dbReference type="Gene3D" id="3.40.228.10">
    <property type="entry name" value="Dimethylsulfoxide Reductase, domain 2"/>
    <property type="match status" value="1"/>
</dbReference>
<dbReference type="GO" id="GO:0045333">
    <property type="term" value="P:cellular respiration"/>
    <property type="evidence" value="ECO:0007669"/>
    <property type="project" value="UniProtKB-ARBA"/>
</dbReference>
<keyword evidence="5" id="KW-0500">Molybdenum</keyword>
<dbReference type="PANTHER" id="PTHR43105">
    <property type="entry name" value="RESPIRATORY NITRATE REDUCTASE"/>
    <property type="match status" value="1"/>
</dbReference>
<dbReference type="SUPFAM" id="SSF53706">
    <property type="entry name" value="Formate dehydrogenase/DMSO reductase, domains 1-3"/>
    <property type="match status" value="1"/>
</dbReference>
<dbReference type="CDD" id="cd02787">
    <property type="entry name" value="MopB_CT_ydeP"/>
    <property type="match status" value="1"/>
</dbReference>
<dbReference type="InterPro" id="IPR009010">
    <property type="entry name" value="Asp_de-COase-like_dom_sf"/>
</dbReference>
<comment type="similarity">
    <text evidence="3">Belongs to the prokaryotic molybdopterin-containing oxidoreductase family.</text>
</comment>
<evidence type="ECO:0000256" key="9">
    <source>
        <dbReference type="ARBA" id="ARBA00023014"/>
    </source>
</evidence>
<evidence type="ECO:0000256" key="7">
    <source>
        <dbReference type="ARBA" id="ARBA00023002"/>
    </source>
</evidence>
<evidence type="ECO:0000256" key="10">
    <source>
        <dbReference type="SAM" id="MobiDB-lite"/>
    </source>
</evidence>
<keyword evidence="9" id="KW-0411">Iron-sulfur</keyword>
<dbReference type="Proteomes" id="UP000574769">
    <property type="component" value="Unassembled WGS sequence"/>
</dbReference>
<organism evidence="13 14">
    <name type="scientific">Sphingomonas abaci</name>
    <dbReference type="NCBI Taxonomy" id="237611"/>
    <lineage>
        <taxon>Bacteria</taxon>
        <taxon>Pseudomonadati</taxon>
        <taxon>Pseudomonadota</taxon>
        <taxon>Alphaproteobacteria</taxon>
        <taxon>Sphingomonadales</taxon>
        <taxon>Sphingomonadaceae</taxon>
        <taxon>Sphingomonas</taxon>
    </lineage>
</organism>
<feature type="domain" description="Molybdopterin oxidoreductase" evidence="11">
    <location>
        <begin position="131"/>
        <end position="433"/>
    </location>
</feature>
<dbReference type="Pfam" id="PF01568">
    <property type="entry name" value="Molydop_binding"/>
    <property type="match status" value="1"/>
</dbReference>
<evidence type="ECO:0000256" key="4">
    <source>
        <dbReference type="ARBA" id="ARBA00022485"/>
    </source>
</evidence>
<keyword evidence="7" id="KW-0560">Oxidoreductase</keyword>
<comment type="cofactor">
    <cofactor evidence="2">
        <name>[4Fe-4S] cluster</name>
        <dbReference type="ChEBI" id="CHEBI:49883"/>
    </cofactor>
</comment>
<dbReference type="InterPro" id="IPR041953">
    <property type="entry name" value="YdeP_MopB"/>
</dbReference>
<dbReference type="InterPro" id="IPR006656">
    <property type="entry name" value="Mopterin_OxRdtase"/>
</dbReference>
<comment type="cofactor">
    <cofactor evidence="1">
        <name>Mo-bis(molybdopterin guanine dinucleotide)</name>
        <dbReference type="ChEBI" id="CHEBI:60539"/>
    </cofactor>
</comment>
<comment type="caution">
    <text evidence="13">The sequence shown here is derived from an EMBL/GenBank/DDBJ whole genome shotgun (WGS) entry which is preliminary data.</text>
</comment>
<dbReference type="SUPFAM" id="SSF50692">
    <property type="entry name" value="ADC-like"/>
    <property type="match status" value="1"/>
</dbReference>
<evidence type="ECO:0000313" key="13">
    <source>
        <dbReference type="EMBL" id="MBB4617801.1"/>
    </source>
</evidence>
<evidence type="ECO:0000256" key="1">
    <source>
        <dbReference type="ARBA" id="ARBA00001942"/>
    </source>
</evidence>
<dbReference type="GO" id="GO:0051539">
    <property type="term" value="F:4 iron, 4 sulfur cluster binding"/>
    <property type="evidence" value="ECO:0007669"/>
    <property type="project" value="UniProtKB-KW"/>
</dbReference>
<evidence type="ECO:0000259" key="11">
    <source>
        <dbReference type="Pfam" id="PF00384"/>
    </source>
</evidence>
<dbReference type="Gene3D" id="2.40.40.20">
    <property type="match status" value="1"/>
</dbReference>
<dbReference type="GO" id="GO:0016020">
    <property type="term" value="C:membrane"/>
    <property type="evidence" value="ECO:0007669"/>
    <property type="project" value="TreeGrafter"/>
</dbReference>
<feature type="region of interest" description="Disordered" evidence="10">
    <location>
        <begin position="1"/>
        <end position="24"/>
    </location>
</feature>
<dbReference type="PIRSF" id="PIRSF000144">
    <property type="entry name" value="CbbBc"/>
    <property type="match status" value="1"/>
</dbReference>
<dbReference type="GO" id="GO:1990204">
    <property type="term" value="C:oxidoreductase complex"/>
    <property type="evidence" value="ECO:0007669"/>
    <property type="project" value="UniProtKB-ARBA"/>
</dbReference>
<keyword evidence="14" id="KW-1185">Reference proteome</keyword>
<dbReference type="GO" id="GO:0043546">
    <property type="term" value="F:molybdopterin cofactor binding"/>
    <property type="evidence" value="ECO:0007669"/>
    <property type="project" value="InterPro"/>
</dbReference>
<accession>A0A7W7AJ31</accession>
<dbReference type="EMBL" id="JACHNY010000003">
    <property type="protein sequence ID" value="MBB4617801.1"/>
    <property type="molecule type" value="Genomic_DNA"/>
</dbReference>
<feature type="compositionally biased region" description="Basic and acidic residues" evidence="10">
    <location>
        <begin position="1"/>
        <end position="21"/>
    </location>
</feature>
<protein>
    <submittedName>
        <fullName evidence="13">Molybdopterin-dependent oxidoreductase alpha subunit</fullName>
    </submittedName>
</protein>
<gene>
    <name evidence="13" type="ORF">GGQ96_001929</name>
</gene>
<dbReference type="GO" id="GO:0008863">
    <property type="term" value="F:formate dehydrogenase (NAD+) activity"/>
    <property type="evidence" value="ECO:0007669"/>
    <property type="project" value="InterPro"/>
</dbReference>
<dbReference type="InterPro" id="IPR037951">
    <property type="entry name" value="MopB_CT_YdeP"/>
</dbReference>
<dbReference type="Gene3D" id="3.40.50.740">
    <property type="match status" value="1"/>
</dbReference>
<sequence>MHDQHPADDQHGRERGDHDAMSGEEIVIKPYTAPAGGWGSMRGMAEVLPGERPGVDVLDTLRRQNKPEGFMCVSCAWGKPAKPHIAEFCENGAKATAWELTKHRATPALFQQHTVSEMAQWPDYDLEKTGRLTHPLRYDRATDKYVAASWDEAFAAIGAKLKASDPKKVVLYSSGRASLETSFMYSLFARMWGQQNLPDSSNMCHETTSVGLKAAIGSPVATIQLEDYDKCDAIFCFGQNVGTNAPRMLHTLKSCRDRGVEIVTFNPLRERGWERFADPQSPLDMIAGHETKISTQYHQLHAGGDIAAIVGMCKLVIEADDHAIANGGTRVIDHHFIEQHTVRFEAFADYCRRADWDELTRASGLTRGAIEAAARVYMRAERVIAVYGMGITQHRYGMDSLFVLTNFLMLRGNIGREGAGPGPVRGHSNVQGQRTVGITEKTELAPVERLKTLFQFDPPTEKGWDTVESCRAIIAGECQGFVQLGGNFLRATPEHAKMKEAWAKLPITVHIATKLNKSQLVPGQESWILPCLGRSETDLQATGRQAVSMEDSFSHIYGSIGKVKPASDTLLSEPAIVAGIAKAVLPPNPNVPWDAWVGDYGLVRTAIENCYPDKFANFNERMFEPGGFWKGNPAAHRQWETESGKAEFNVPRALNASGFTDKDGRFRLITLRSNDQFNTTVYGYDDRFRGIRGTRMVVMMNRDDMARLGLQEGDTVALESDAEDGVDRVVEGLRVVAYNIPPGNLGGYYPELNYLIPLEHHALESHVPAGKSVPVRVRT</sequence>
<feature type="domain" description="Molybdopterin dinucleotide-binding" evidence="12">
    <location>
        <begin position="666"/>
        <end position="723"/>
    </location>
</feature>
<dbReference type="AlphaFoldDB" id="A0A7W7AJ31"/>
<evidence type="ECO:0000256" key="3">
    <source>
        <dbReference type="ARBA" id="ARBA00010312"/>
    </source>
</evidence>
<dbReference type="NCBIfam" id="TIGR01701">
    <property type="entry name" value="Fdhalpha-like"/>
    <property type="match status" value="1"/>
</dbReference>
<evidence type="ECO:0000256" key="6">
    <source>
        <dbReference type="ARBA" id="ARBA00022723"/>
    </source>
</evidence>
<reference evidence="13 14" key="1">
    <citation type="submission" date="2020-08" db="EMBL/GenBank/DDBJ databases">
        <title>Genomic Encyclopedia of Type Strains, Phase IV (KMG-IV): sequencing the most valuable type-strain genomes for metagenomic binning, comparative biology and taxonomic classification.</title>
        <authorList>
            <person name="Goeker M."/>
        </authorList>
    </citation>
    <scope>NUCLEOTIDE SEQUENCE [LARGE SCALE GENOMIC DNA]</scope>
    <source>
        <strain evidence="13 14">DSM 15867</strain>
    </source>
</reference>
<proteinExistence type="inferred from homology"/>
<dbReference type="GO" id="GO:0030151">
    <property type="term" value="F:molybdenum ion binding"/>
    <property type="evidence" value="ECO:0007669"/>
    <property type="project" value="InterPro"/>
</dbReference>
<dbReference type="InterPro" id="IPR006657">
    <property type="entry name" value="MoPterin_dinucl-bd_dom"/>
</dbReference>
<dbReference type="InterPro" id="IPR050123">
    <property type="entry name" value="Prok_molybdopt-oxidoreductase"/>
</dbReference>
<evidence type="ECO:0000256" key="2">
    <source>
        <dbReference type="ARBA" id="ARBA00001966"/>
    </source>
</evidence>
<keyword evidence="6" id="KW-0479">Metal-binding</keyword>
<keyword evidence="4" id="KW-0004">4Fe-4S</keyword>
<dbReference type="InterPro" id="IPR010046">
    <property type="entry name" value="Mopterin_OxRdtse_a_bac"/>
</dbReference>
<dbReference type="CDD" id="cd02767">
    <property type="entry name" value="MopB_ydeP"/>
    <property type="match status" value="1"/>
</dbReference>
<evidence type="ECO:0000256" key="8">
    <source>
        <dbReference type="ARBA" id="ARBA00023004"/>
    </source>
</evidence>
<name>A0A7W7AJ31_9SPHN</name>
<dbReference type="Pfam" id="PF00384">
    <property type="entry name" value="Molybdopterin"/>
    <property type="match status" value="1"/>
</dbReference>
<keyword evidence="8" id="KW-0408">Iron</keyword>
<dbReference type="PANTHER" id="PTHR43105:SF4">
    <property type="entry name" value="PROTEIN YDEP"/>
    <property type="match status" value="1"/>
</dbReference>
<evidence type="ECO:0000313" key="14">
    <source>
        <dbReference type="Proteomes" id="UP000574769"/>
    </source>
</evidence>